<dbReference type="EMBL" id="CP026257">
    <property type="protein sequence ID" value="AWP14143.1"/>
    <property type="molecule type" value="Genomic_DNA"/>
</dbReference>
<reference evidence="2 4" key="1">
    <citation type="submission" date="2017-12" db="EMBL/GenBank/DDBJ databases">
        <title>Integrating genomic resources of turbot (Scophthalmus maximus) in depth evaluation of genetic and physical mapping variation across individuals.</title>
        <authorList>
            <person name="Martinez P."/>
        </authorList>
    </citation>
    <scope>NUCLEOTIDE SEQUENCE [LARGE SCALE GENOMIC DNA]</scope>
</reference>
<proteinExistence type="predicted"/>
<dbReference type="Proteomes" id="UP000438429">
    <property type="component" value="Unassembled WGS sequence"/>
</dbReference>
<reference evidence="3 5" key="2">
    <citation type="submission" date="2019-06" db="EMBL/GenBank/DDBJ databases">
        <title>Draft genomes of female and male turbot (Scophthalmus maximus).</title>
        <authorList>
            <person name="Xu H."/>
            <person name="Xu X.-W."/>
            <person name="Shao C."/>
            <person name="Chen S."/>
        </authorList>
    </citation>
    <scope>NUCLEOTIDE SEQUENCE [LARGE SCALE GENOMIC DNA]</scope>
    <source>
        <strain evidence="3">Ysfricsl-2016a</strain>
        <tissue evidence="3">Blood</tissue>
    </source>
</reference>
<protein>
    <submittedName>
        <fullName evidence="2">Uncharacterized protein</fullName>
    </submittedName>
</protein>
<keyword evidence="4" id="KW-1185">Reference proteome</keyword>
<evidence type="ECO:0000313" key="4">
    <source>
        <dbReference type="Proteomes" id="UP000246464"/>
    </source>
</evidence>
<dbReference type="AlphaFoldDB" id="A0A2U9CD66"/>
<dbReference type="Proteomes" id="UP000246464">
    <property type="component" value="Chromosome 15"/>
</dbReference>
<feature type="region of interest" description="Disordered" evidence="1">
    <location>
        <begin position="1"/>
        <end position="21"/>
    </location>
</feature>
<dbReference type="EMBL" id="VEVO01000018">
    <property type="protein sequence ID" value="KAF0027380.1"/>
    <property type="molecule type" value="Genomic_DNA"/>
</dbReference>
<evidence type="ECO:0000313" key="5">
    <source>
        <dbReference type="Proteomes" id="UP000438429"/>
    </source>
</evidence>
<gene>
    <name evidence="3" type="ORF">F2P81_020121</name>
    <name evidence="2" type="ORF">SMAX5B_017951</name>
</gene>
<organism evidence="2 4">
    <name type="scientific">Scophthalmus maximus</name>
    <name type="common">Turbot</name>
    <name type="synonym">Psetta maxima</name>
    <dbReference type="NCBI Taxonomy" id="52904"/>
    <lineage>
        <taxon>Eukaryota</taxon>
        <taxon>Metazoa</taxon>
        <taxon>Chordata</taxon>
        <taxon>Craniata</taxon>
        <taxon>Vertebrata</taxon>
        <taxon>Euteleostomi</taxon>
        <taxon>Actinopterygii</taxon>
        <taxon>Neopterygii</taxon>
        <taxon>Teleostei</taxon>
        <taxon>Neoteleostei</taxon>
        <taxon>Acanthomorphata</taxon>
        <taxon>Carangaria</taxon>
        <taxon>Pleuronectiformes</taxon>
        <taxon>Pleuronectoidei</taxon>
        <taxon>Scophthalmidae</taxon>
        <taxon>Scophthalmus</taxon>
    </lineage>
</organism>
<evidence type="ECO:0000256" key="1">
    <source>
        <dbReference type="SAM" id="MobiDB-lite"/>
    </source>
</evidence>
<evidence type="ECO:0000313" key="2">
    <source>
        <dbReference type="EMBL" id="AWP14143.1"/>
    </source>
</evidence>
<sequence length="93" mass="10012">MQSRRGRATRSHTVPSPSPYILKATGAGQLLHNRSPHRVLTETSSLVPLRPHRHQTYALPLHSTDCFDVGKAARFCVDASRLPGGTATAPSTG</sequence>
<name>A0A2U9CD66_SCOMX</name>
<feature type="compositionally biased region" description="Basic residues" evidence="1">
    <location>
        <begin position="1"/>
        <end position="10"/>
    </location>
</feature>
<accession>A0A2U9CD66</accession>
<evidence type="ECO:0000313" key="3">
    <source>
        <dbReference type="EMBL" id="KAF0027380.1"/>
    </source>
</evidence>